<organism evidence="2 3">
    <name type="scientific">Cynomolgus macaque cytomegalovirus strain Mauritius</name>
    <dbReference type="NCBI Taxonomy" id="1690255"/>
    <lineage>
        <taxon>Viruses</taxon>
        <taxon>Duplodnaviria</taxon>
        <taxon>Heunggongvirae</taxon>
        <taxon>Peploviricota</taxon>
        <taxon>Herviviricetes</taxon>
        <taxon>Herpesvirales</taxon>
        <taxon>Orthoherpesviridae</taxon>
        <taxon>Betaherpesvirinae</taxon>
        <taxon>Cytomegalovirus</taxon>
        <taxon>Cytomegalovirus macacinebeta3</taxon>
    </lineage>
</organism>
<sequence length="393" mass="46010">MGSEIKMWCIWLVVIISCSYLTCSKKKAKTTTYSPEMLQALKNPTFRSYAYTIPMPKFPDKYRILAGPINNQSITYFWYDFNALQHRQPSNYIMCKFNHTNSSMLLVPPPCGSIPSMNCLSEMINISLHNNTGEQACDVNTTYNPMLYNVPRWTTRIYVGKNIVVLDSQSIYFLGLSEVIFRNLLRYNCSKSFYLTNAMSRNLFKFPHITLWKLKQGMRRLHRRRKPKKNNTQKRSRRSANNTTTTIMPTVTTKLYNNSQESVIVDTSENYTLPIFVTQLQDMVTWLYTTIRYNQEPFCDKSRNRERQSAWANHTRQILYNDTVWSIHGIVNLTTLYEITPPYSNTTQINNSLFIDPLWDHIDSLAFKEEIRRNTSIETRLRPTNLSLSILPP</sequence>
<dbReference type="InterPro" id="IPR012564">
    <property type="entry name" value="Herpes_UL74"/>
</dbReference>
<proteinExistence type="predicted"/>
<protein>
    <submittedName>
        <fullName evidence="2">Protein UL74</fullName>
    </submittedName>
</protein>
<evidence type="ECO:0000256" key="1">
    <source>
        <dbReference type="SAM" id="MobiDB-lite"/>
    </source>
</evidence>
<feature type="region of interest" description="Disordered" evidence="1">
    <location>
        <begin position="221"/>
        <end position="244"/>
    </location>
</feature>
<dbReference type="Pfam" id="PF07982">
    <property type="entry name" value="Herpes_UL74"/>
    <property type="match status" value="1"/>
</dbReference>
<dbReference type="Proteomes" id="UP000118435">
    <property type="component" value="Segment"/>
</dbReference>
<accession>A0A0K1GZP3</accession>
<evidence type="ECO:0000313" key="2">
    <source>
        <dbReference type="EMBL" id="AKT72687.1"/>
    </source>
</evidence>
<gene>
    <name evidence="2" type="primary">CyUL74</name>
</gene>
<dbReference type="PROSITE" id="PS51257">
    <property type="entry name" value="PROKAR_LIPOPROTEIN"/>
    <property type="match status" value="1"/>
</dbReference>
<evidence type="ECO:0000313" key="3">
    <source>
        <dbReference type="Proteomes" id="UP000118435"/>
    </source>
</evidence>
<feature type="compositionally biased region" description="Basic residues" evidence="1">
    <location>
        <begin position="221"/>
        <end position="238"/>
    </location>
</feature>
<dbReference type="EMBL" id="KP796148">
    <property type="protein sequence ID" value="AKT72687.1"/>
    <property type="molecule type" value="Genomic_DNA"/>
</dbReference>
<reference evidence="2 3" key="1">
    <citation type="journal article" date="2016" name="BMC Genomics">
        <title>A novel strain of cynomolgus macaque cytomegalovirus: implications for host-virus co-evolution.</title>
        <authorList>
            <person name="Russell J.N."/>
            <person name="Marsh A.K."/>
            <person name="Willer D.O."/>
            <person name="Ambagala A.P."/>
            <person name="Dzamba M."/>
            <person name="Chan J.K."/>
            <person name="Pilon R."/>
            <person name="Fournier J."/>
            <person name="Brudno M."/>
            <person name="Antony J.M."/>
            <person name="Sandstrom P."/>
            <person name="Evans B.J."/>
            <person name="MacDonald K.S."/>
        </authorList>
    </citation>
    <scope>NUCLEOTIDE SEQUENCE [LARGE SCALE GENOMIC DNA]</scope>
    <source>
        <strain evidence="2">Mauritius</strain>
    </source>
</reference>
<name>A0A0K1GZP3_9BETA</name>